<dbReference type="Pfam" id="PF13545">
    <property type="entry name" value="HTH_Crp_2"/>
    <property type="match status" value="1"/>
</dbReference>
<evidence type="ECO:0000259" key="4">
    <source>
        <dbReference type="Pfam" id="PF13545"/>
    </source>
</evidence>
<organism evidence="5 6">
    <name type="scientific">Clostridium cibarium</name>
    <dbReference type="NCBI Taxonomy" id="2762247"/>
    <lineage>
        <taxon>Bacteria</taxon>
        <taxon>Bacillati</taxon>
        <taxon>Bacillota</taxon>
        <taxon>Clostridia</taxon>
        <taxon>Eubacteriales</taxon>
        <taxon>Clostridiaceae</taxon>
        <taxon>Clostridium</taxon>
    </lineage>
</organism>
<evidence type="ECO:0000256" key="3">
    <source>
        <dbReference type="ARBA" id="ARBA00023163"/>
    </source>
</evidence>
<accession>A0ABR8PUV2</accession>
<protein>
    <submittedName>
        <fullName evidence="5">Crp/Fnr family transcriptional regulator</fullName>
    </submittedName>
</protein>
<dbReference type="SUPFAM" id="SSF51206">
    <property type="entry name" value="cAMP-binding domain-like"/>
    <property type="match status" value="1"/>
</dbReference>
<name>A0ABR8PUV2_9CLOT</name>
<dbReference type="InterPro" id="IPR012318">
    <property type="entry name" value="HTH_CRP"/>
</dbReference>
<dbReference type="InterPro" id="IPR018490">
    <property type="entry name" value="cNMP-bd_dom_sf"/>
</dbReference>
<dbReference type="InterPro" id="IPR014710">
    <property type="entry name" value="RmlC-like_jellyroll"/>
</dbReference>
<reference evidence="5 6" key="1">
    <citation type="submission" date="2020-08" db="EMBL/GenBank/DDBJ databases">
        <title>A Genomic Blueprint of the Chicken Gut Microbiome.</title>
        <authorList>
            <person name="Gilroy R."/>
            <person name="Ravi A."/>
            <person name="Getino M."/>
            <person name="Pursley I."/>
            <person name="Horton D.L."/>
            <person name="Alikhan N.-F."/>
            <person name="Baker D."/>
            <person name="Gharbi K."/>
            <person name="Hall N."/>
            <person name="Watson M."/>
            <person name="Adriaenssens E.M."/>
            <person name="Foster-Nyarko E."/>
            <person name="Jarju S."/>
            <person name="Secka A."/>
            <person name="Antonio M."/>
            <person name="Oren A."/>
            <person name="Chaudhuri R."/>
            <person name="La Ragione R.M."/>
            <person name="Hildebrand F."/>
            <person name="Pallen M.J."/>
        </authorList>
    </citation>
    <scope>NUCLEOTIDE SEQUENCE [LARGE SCALE GENOMIC DNA]</scope>
    <source>
        <strain evidence="5 6">Sa3CVN1</strain>
    </source>
</reference>
<proteinExistence type="predicted"/>
<keyword evidence="1" id="KW-0805">Transcription regulation</keyword>
<evidence type="ECO:0000256" key="2">
    <source>
        <dbReference type="ARBA" id="ARBA00023125"/>
    </source>
</evidence>
<dbReference type="SUPFAM" id="SSF46785">
    <property type="entry name" value="Winged helix' DNA-binding domain"/>
    <property type="match status" value="1"/>
</dbReference>
<evidence type="ECO:0000256" key="1">
    <source>
        <dbReference type="ARBA" id="ARBA00023015"/>
    </source>
</evidence>
<dbReference type="InterPro" id="IPR036390">
    <property type="entry name" value="WH_DNA-bd_sf"/>
</dbReference>
<dbReference type="InterPro" id="IPR036388">
    <property type="entry name" value="WH-like_DNA-bd_sf"/>
</dbReference>
<feature type="domain" description="HTH crp-type" evidence="4">
    <location>
        <begin position="174"/>
        <end position="223"/>
    </location>
</feature>
<evidence type="ECO:0000313" key="6">
    <source>
        <dbReference type="Proteomes" id="UP000627781"/>
    </source>
</evidence>
<sequence>MDKINGNLDNRKRKIESLFSTYPILKAIDLKNNELLREQVIFKTLYSDEYVGPGACSGILFVIKGSIKVQKINKEGEETNLYNIKEGELCHEALSCIANFESLNIAGRAIQDSEVGVIPIDIVRKYFIQDEEFLLYMYRDLYKKFSTVIENKEERMHEPLEIRLVKLLINKKSKIIYATHGELAFEVDSVREVVSRKLKSIEKRGYIKLERGKIVIINDLGELLK</sequence>
<keyword evidence="6" id="KW-1185">Reference proteome</keyword>
<comment type="caution">
    <text evidence="5">The sequence shown here is derived from an EMBL/GenBank/DDBJ whole genome shotgun (WGS) entry which is preliminary data.</text>
</comment>
<dbReference type="RefSeq" id="WP_143317077.1">
    <property type="nucleotide sequence ID" value="NZ_JACSRA010000017.1"/>
</dbReference>
<keyword evidence="2" id="KW-0238">DNA-binding</keyword>
<keyword evidence="3" id="KW-0804">Transcription</keyword>
<dbReference type="EMBL" id="JACSRA010000017">
    <property type="protein sequence ID" value="MBD7911951.1"/>
    <property type="molecule type" value="Genomic_DNA"/>
</dbReference>
<gene>
    <name evidence="5" type="ORF">H9661_11345</name>
</gene>
<evidence type="ECO:0000313" key="5">
    <source>
        <dbReference type="EMBL" id="MBD7911951.1"/>
    </source>
</evidence>
<dbReference type="Gene3D" id="2.60.120.10">
    <property type="entry name" value="Jelly Rolls"/>
    <property type="match status" value="1"/>
</dbReference>
<dbReference type="Gene3D" id="1.10.10.10">
    <property type="entry name" value="Winged helix-like DNA-binding domain superfamily/Winged helix DNA-binding domain"/>
    <property type="match status" value="1"/>
</dbReference>
<dbReference type="Proteomes" id="UP000627781">
    <property type="component" value="Unassembled WGS sequence"/>
</dbReference>